<keyword evidence="6" id="KW-0143">Chaperone</keyword>
<evidence type="ECO:0000256" key="2">
    <source>
        <dbReference type="ARBA" id="ARBA00004496"/>
    </source>
</evidence>
<dbReference type="GO" id="GO:0003755">
    <property type="term" value="F:peptidyl-prolyl cis-trans isomerase activity"/>
    <property type="evidence" value="ECO:0007669"/>
    <property type="project" value="UniProtKB-UniRule"/>
</dbReference>
<feature type="domain" description="PPIase FKBP-type" evidence="11">
    <location>
        <begin position="8"/>
        <end position="89"/>
    </location>
</feature>
<accession>A0AAE3XQ07</accession>
<dbReference type="GO" id="GO:0042026">
    <property type="term" value="P:protein refolding"/>
    <property type="evidence" value="ECO:0007669"/>
    <property type="project" value="UniProtKB-ARBA"/>
</dbReference>
<evidence type="ECO:0000256" key="4">
    <source>
        <dbReference type="ARBA" id="ARBA00022490"/>
    </source>
</evidence>
<evidence type="ECO:0000256" key="7">
    <source>
        <dbReference type="ARBA" id="ARBA00023235"/>
    </source>
</evidence>
<dbReference type="RefSeq" id="WP_309938829.1">
    <property type="nucleotide sequence ID" value="NZ_AP025305.1"/>
</dbReference>
<evidence type="ECO:0000256" key="5">
    <source>
        <dbReference type="ARBA" id="ARBA00023110"/>
    </source>
</evidence>
<evidence type="ECO:0000256" key="8">
    <source>
        <dbReference type="ARBA" id="ARBA00037071"/>
    </source>
</evidence>
<comment type="similarity">
    <text evidence="3 10">Belongs to the FKBP-type PPIase family.</text>
</comment>
<dbReference type="Pfam" id="PF00254">
    <property type="entry name" value="FKBP_C"/>
    <property type="match status" value="1"/>
</dbReference>
<dbReference type="GO" id="GO:0005737">
    <property type="term" value="C:cytoplasm"/>
    <property type="evidence" value="ECO:0007669"/>
    <property type="project" value="UniProtKB-SubCell"/>
</dbReference>
<evidence type="ECO:0000256" key="6">
    <source>
        <dbReference type="ARBA" id="ARBA00023186"/>
    </source>
</evidence>
<dbReference type="EMBL" id="JAVDQD010000002">
    <property type="protein sequence ID" value="MDR6239239.1"/>
    <property type="molecule type" value="Genomic_DNA"/>
</dbReference>
<dbReference type="PROSITE" id="PS50059">
    <property type="entry name" value="FKBP_PPIASE"/>
    <property type="match status" value="1"/>
</dbReference>
<dbReference type="PANTHER" id="PTHR47861">
    <property type="entry name" value="FKBP-TYPE PEPTIDYL-PROLYL CIS-TRANS ISOMERASE SLYD"/>
    <property type="match status" value="1"/>
</dbReference>
<evidence type="ECO:0000256" key="1">
    <source>
        <dbReference type="ARBA" id="ARBA00000971"/>
    </source>
</evidence>
<name>A0AAE3XQ07_9BACT</name>
<dbReference type="Gene3D" id="3.10.50.40">
    <property type="match status" value="1"/>
</dbReference>
<evidence type="ECO:0000313" key="12">
    <source>
        <dbReference type="EMBL" id="MDR6239239.1"/>
    </source>
</evidence>
<evidence type="ECO:0000256" key="10">
    <source>
        <dbReference type="RuleBase" id="RU003915"/>
    </source>
</evidence>
<comment type="function">
    <text evidence="8">Also involved in hydrogenase metallocenter assembly, probably by participating in the nickel insertion step. This function in hydrogenase biosynthesis requires chaperone activity and the presence of the metal-binding domain, but not PPIase activity.</text>
</comment>
<sequence length="172" mass="19594">MKVEKNKYSVLTISYDLFVDNGDGEFVKYESRTEEKPLVYLYGVQSVLPAFEEKVIGMGKGDAFNFEIPYDEAYGDYDEEKMEWIPKSTFKVDGKLNKSLLVKGKVIPMSDEKGNQLLAEVVKVEQLRVKMDFNHPLAGYDLRFVGKILEIREADEEEVAHGHVHGPGGHHH</sequence>
<protein>
    <recommendedName>
        <fullName evidence="10">Peptidyl-prolyl cis-trans isomerase</fullName>
        <ecNumber evidence="10">5.2.1.8</ecNumber>
    </recommendedName>
</protein>
<evidence type="ECO:0000313" key="13">
    <source>
        <dbReference type="Proteomes" id="UP001185092"/>
    </source>
</evidence>
<dbReference type="EC" id="5.2.1.8" evidence="10"/>
<comment type="catalytic activity">
    <reaction evidence="1 9 10">
        <text>[protein]-peptidylproline (omega=180) = [protein]-peptidylproline (omega=0)</text>
        <dbReference type="Rhea" id="RHEA:16237"/>
        <dbReference type="Rhea" id="RHEA-COMP:10747"/>
        <dbReference type="Rhea" id="RHEA-COMP:10748"/>
        <dbReference type="ChEBI" id="CHEBI:83833"/>
        <dbReference type="ChEBI" id="CHEBI:83834"/>
        <dbReference type="EC" id="5.2.1.8"/>
    </reaction>
</comment>
<dbReference type="Proteomes" id="UP001185092">
    <property type="component" value="Unassembled WGS sequence"/>
</dbReference>
<keyword evidence="4" id="KW-0963">Cytoplasm</keyword>
<keyword evidence="7 9" id="KW-0413">Isomerase</keyword>
<dbReference type="InterPro" id="IPR046357">
    <property type="entry name" value="PPIase_dom_sf"/>
</dbReference>
<evidence type="ECO:0000259" key="11">
    <source>
        <dbReference type="PROSITE" id="PS50059"/>
    </source>
</evidence>
<gene>
    <name evidence="12" type="ORF">HNQ88_002276</name>
</gene>
<comment type="subcellular location">
    <subcellularLocation>
        <location evidence="2">Cytoplasm</location>
    </subcellularLocation>
</comment>
<evidence type="ECO:0000256" key="9">
    <source>
        <dbReference type="PROSITE-ProRule" id="PRU00277"/>
    </source>
</evidence>
<organism evidence="12 13">
    <name type="scientific">Aureibacter tunicatorum</name>
    <dbReference type="NCBI Taxonomy" id="866807"/>
    <lineage>
        <taxon>Bacteria</taxon>
        <taxon>Pseudomonadati</taxon>
        <taxon>Bacteroidota</taxon>
        <taxon>Cytophagia</taxon>
        <taxon>Cytophagales</taxon>
        <taxon>Persicobacteraceae</taxon>
        <taxon>Aureibacter</taxon>
    </lineage>
</organism>
<keyword evidence="5 9" id="KW-0697">Rotamase</keyword>
<dbReference type="PANTHER" id="PTHR47861:SF3">
    <property type="entry name" value="FKBP-TYPE PEPTIDYL-PROLYL CIS-TRANS ISOMERASE SLYD"/>
    <property type="match status" value="1"/>
</dbReference>
<reference evidence="12" key="1">
    <citation type="submission" date="2023-07" db="EMBL/GenBank/DDBJ databases">
        <title>Genomic Encyclopedia of Type Strains, Phase IV (KMG-IV): sequencing the most valuable type-strain genomes for metagenomic binning, comparative biology and taxonomic classification.</title>
        <authorList>
            <person name="Goeker M."/>
        </authorList>
    </citation>
    <scope>NUCLEOTIDE SEQUENCE</scope>
    <source>
        <strain evidence="12">DSM 26174</strain>
    </source>
</reference>
<dbReference type="InterPro" id="IPR001179">
    <property type="entry name" value="PPIase_FKBP_dom"/>
</dbReference>
<dbReference type="SUPFAM" id="SSF54534">
    <property type="entry name" value="FKBP-like"/>
    <property type="match status" value="1"/>
</dbReference>
<dbReference type="AlphaFoldDB" id="A0AAE3XQ07"/>
<evidence type="ECO:0000256" key="3">
    <source>
        <dbReference type="ARBA" id="ARBA00006577"/>
    </source>
</evidence>
<proteinExistence type="inferred from homology"/>
<keyword evidence="13" id="KW-1185">Reference proteome</keyword>
<comment type="caution">
    <text evidence="12">The sequence shown here is derived from an EMBL/GenBank/DDBJ whole genome shotgun (WGS) entry which is preliminary data.</text>
</comment>